<dbReference type="AlphaFoldDB" id="A0A0M1MZZ7"/>
<evidence type="ECO:0000313" key="10">
    <source>
        <dbReference type="Proteomes" id="UP000037386"/>
    </source>
</evidence>
<name>A0A0M1MZZ7_9MOLU</name>
<reference evidence="10" key="1">
    <citation type="submission" date="2015-05" db="EMBL/GenBank/DDBJ databases">
        <title>Draft genome sequence of 'Candidatus Phytoplasma Pruni' strain CX, a plant pathogenic bacterium.</title>
        <authorList>
            <person name="Lee I.-M."/>
            <person name="Bottner-Parker K.D."/>
            <person name="Shao J."/>
            <person name="Gundersen-Rindal D.E."/>
            <person name="Zhao Y."/>
            <person name="Davis R.E."/>
        </authorList>
    </citation>
    <scope>NUCLEOTIDE SEQUENCE [LARGE SCALE GENOMIC DNA]</scope>
    <source>
        <strain evidence="10">CX</strain>
    </source>
</reference>
<dbReference type="GO" id="GO:0000428">
    <property type="term" value="C:DNA-directed RNA polymerase complex"/>
    <property type="evidence" value="ECO:0007669"/>
    <property type="project" value="UniProtKB-KW"/>
</dbReference>
<feature type="compositionally biased region" description="Acidic residues" evidence="7">
    <location>
        <begin position="159"/>
        <end position="178"/>
    </location>
</feature>
<dbReference type="GO" id="GO:0006355">
    <property type="term" value="P:regulation of DNA-templated transcription"/>
    <property type="evidence" value="ECO:0007669"/>
    <property type="project" value="InterPro"/>
</dbReference>
<dbReference type="GO" id="GO:0016779">
    <property type="term" value="F:nucleotidyltransferase activity"/>
    <property type="evidence" value="ECO:0007669"/>
    <property type="project" value="UniProtKB-KW"/>
</dbReference>
<comment type="similarity">
    <text evidence="1">Belongs to the RpoE family.</text>
</comment>
<dbReference type="InterPro" id="IPR007759">
    <property type="entry name" value="Asxl_HARE-HTH"/>
</dbReference>
<comment type="caution">
    <text evidence="9">The sequence shown here is derived from an EMBL/GenBank/DDBJ whole genome shotgun (WGS) entry which is preliminary data.</text>
</comment>
<evidence type="ECO:0000256" key="2">
    <source>
        <dbReference type="ARBA" id="ARBA00022478"/>
    </source>
</evidence>
<dbReference type="NCBIfam" id="TIGR04567">
    <property type="entry name" value="RNAP_delt_lowGC"/>
    <property type="match status" value="1"/>
</dbReference>
<evidence type="ECO:0000256" key="4">
    <source>
        <dbReference type="ARBA" id="ARBA00022695"/>
    </source>
</evidence>
<keyword evidence="2 9" id="KW-0240">DNA-directed RNA polymerase</keyword>
<feature type="compositionally biased region" description="Basic and acidic residues" evidence="7">
    <location>
        <begin position="140"/>
        <end position="152"/>
    </location>
</feature>
<keyword evidence="3" id="KW-0808">Transferase</keyword>
<feature type="domain" description="HTH HARE-type" evidence="8">
    <location>
        <begin position="12"/>
        <end position="78"/>
    </location>
</feature>
<evidence type="ECO:0000256" key="5">
    <source>
        <dbReference type="ARBA" id="ARBA00023163"/>
    </source>
</evidence>
<evidence type="ECO:0000256" key="7">
    <source>
        <dbReference type="SAM" id="MobiDB-lite"/>
    </source>
</evidence>
<feature type="region of interest" description="Disordered" evidence="7">
    <location>
        <begin position="114"/>
        <end position="178"/>
    </location>
</feature>
<dbReference type="InterPro" id="IPR038087">
    <property type="entry name" value="RNAP_delta_N_dom_sf"/>
</dbReference>
<proteinExistence type="inferred from homology"/>
<protein>
    <recommendedName>
        <fullName evidence="6">RNAP delta factor</fullName>
    </recommendedName>
</protein>
<gene>
    <name evidence="9" type="primary">rpoE</name>
    <name evidence="9" type="ORF">CPX_001686</name>
</gene>
<evidence type="ECO:0000256" key="6">
    <source>
        <dbReference type="ARBA" id="ARBA00031937"/>
    </source>
</evidence>
<evidence type="ECO:0000313" key="9">
    <source>
        <dbReference type="EMBL" id="KOR75340.1"/>
    </source>
</evidence>
<evidence type="ECO:0000259" key="8">
    <source>
        <dbReference type="PROSITE" id="PS51913"/>
    </source>
</evidence>
<dbReference type="RefSeq" id="WP_053521533.1">
    <property type="nucleotide sequence ID" value="NZ_LHCF01000013.1"/>
</dbReference>
<dbReference type="Proteomes" id="UP000037386">
    <property type="component" value="Unassembled WGS sequence"/>
</dbReference>
<dbReference type="STRING" id="479893.CPX_001686"/>
<dbReference type="OrthoDB" id="401223at2"/>
<dbReference type="GO" id="GO:0006351">
    <property type="term" value="P:DNA-templated transcription"/>
    <property type="evidence" value="ECO:0007669"/>
    <property type="project" value="InterPro"/>
</dbReference>
<keyword evidence="4" id="KW-0548">Nucleotidyltransferase</keyword>
<evidence type="ECO:0000256" key="3">
    <source>
        <dbReference type="ARBA" id="ARBA00022679"/>
    </source>
</evidence>
<accession>A0A0M1MZZ7</accession>
<dbReference type="InterPro" id="IPR029757">
    <property type="entry name" value="RpoE"/>
</dbReference>
<dbReference type="PATRIC" id="fig|479893.3.peg.497"/>
<dbReference type="EMBL" id="LHCF01000013">
    <property type="protein sequence ID" value="KOR75340.1"/>
    <property type="molecule type" value="Genomic_DNA"/>
</dbReference>
<organism evidence="9 10">
    <name type="scientific">Candidatus Phytoplasma pruni</name>
    <dbReference type="NCBI Taxonomy" id="479893"/>
    <lineage>
        <taxon>Bacteria</taxon>
        <taxon>Bacillati</taxon>
        <taxon>Mycoplasmatota</taxon>
        <taxon>Mollicutes</taxon>
        <taxon>Acholeplasmatales</taxon>
        <taxon>Acholeplasmataceae</taxon>
        <taxon>Candidatus Phytoplasma</taxon>
        <taxon>16SrIII (X-disease group)</taxon>
    </lineage>
</organism>
<keyword evidence="5" id="KW-0804">Transcription</keyword>
<dbReference type="PROSITE" id="PS51913">
    <property type="entry name" value="HTH_HARE"/>
    <property type="match status" value="1"/>
</dbReference>
<sequence length="178" mass="21074">MNEKKNLIDPNNSMIDISYQILKQNKTSIPIYQLMEQVFQIRQLDFTDVEKVSQLYLDIVLSGLFVFNGQDLWCVKAGNLHLWDKEYYAEKDDKDDEEQTDIDHKILDFEDFTLKPKNDDSHDEDSDEHKEEIEEALDIDSEHLDNDIKKPQVDLNSVSDDDVKEDDINDEYDYLYDQ</sequence>
<dbReference type="Gene3D" id="1.10.10.1250">
    <property type="entry name" value="RNA polymerase, subunit delta, N-terminal domain"/>
    <property type="match status" value="1"/>
</dbReference>
<evidence type="ECO:0000256" key="1">
    <source>
        <dbReference type="ARBA" id="ARBA00009828"/>
    </source>
</evidence>